<evidence type="ECO:0000256" key="1">
    <source>
        <dbReference type="SAM" id="MobiDB-lite"/>
    </source>
</evidence>
<evidence type="ECO:0000313" key="3">
    <source>
        <dbReference type="Proteomes" id="UP001283361"/>
    </source>
</evidence>
<reference evidence="2" key="1">
    <citation type="journal article" date="2023" name="G3 (Bethesda)">
        <title>A reference genome for the long-term kleptoplast-retaining sea slug Elysia crispata morphotype clarki.</title>
        <authorList>
            <person name="Eastman K.E."/>
            <person name="Pendleton A.L."/>
            <person name="Shaikh M.A."/>
            <person name="Suttiyut T."/>
            <person name="Ogas R."/>
            <person name="Tomko P."/>
            <person name="Gavelis G."/>
            <person name="Widhalm J.R."/>
            <person name="Wisecaver J.H."/>
        </authorList>
    </citation>
    <scope>NUCLEOTIDE SEQUENCE</scope>
    <source>
        <strain evidence="2">ECLA1</strain>
    </source>
</reference>
<protein>
    <submittedName>
        <fullName evidence="2">Uncharacterized protein</fullName>
    </submittedName>
</protein>
<proteinExistence type="predicted"/>
<accession>A0AAE0XMV4</accession>
<evidence type="ECO:0000313" key="2">
    <source>
        <dbReference type="EMBL" id="KAK3697093.1"/>
    </source>
</evidence>
<sequence>MVLHIILQKSRKSRICDELELSGILVTLRLCGNCEMAAHHVTAHDGPSRRHEGRAFDRQYGSQRFDPHADY</sequence>
<gene>
    <name evidence="2" type="ORF">RRG08_019276</name>
</gene>
<dbReference type="AlphaFoldDB" id="A0AAE0XMV4"/>
<feature type="region of interest" description="Disordered" evidence="1">
    <location>
        <begin position="42"/>
        <end position="71"/>
    </location>
</feature>
<organism evidence="2 3">
    <name type="scientific">Elysia crispata</name>
    <name type="common">lettuce slug</name>
    <dbReference type="NCBI Taxonomy" id="231223"/>
    <lineage>
        <taxon>Eukaryota</taxon>
        <taxon>Metazoa</taxon>
        <taxon>Spiralia</taxon>
        <taxon>Lophotrochozoa</taxon>
        <taxon>Mollusca</taxon>
        <taxon>Gastropoda</taxon>
        <taxon>Heterobranchia</taxon>
        <taxon>Euthyneura</taxon>
        <taxon>Panpulmonata</taxon>
        <taxon>Sacoglossa</taxon>
        <taxon>Placobranchoidea</taxon>
        <taxon>Plakobranchidae</taxon>
        <taxon>Elysia</taxon>
    </lineage>
</organism>
<keyword evidence="3" id="KW-1185">Reference proteome</keyword>
<feature type="compositionally biased region" description="Basic and acidic residues" evidence="1">
    <location>
        <begin position="42"/>
        <end position="57"/>
    </location>
</feature>
<comment type="caution">
    <text evidence="2">The sequence shown here is derived from an EMBL/GenBank/DDBJ whole genome shotgun (WGS) entry which is preliminary data.</text>
</comment>
<dbReference type="Proteomes" id="UP001283361">
    <property type="component" value="Unassembled WGS sequence"/>
</dbReference>
<dbReference type="EMBL" id="JAWDGP010008023">
    <property type="protein sequence ID" value="KAK3697093.1"/>
    <property type="molecule type" value="Genomic_DNA"/>
</dbReference>
<name>A0AAE0XMV4_9GAST</name>